<sequence length="101" mass="11689">MHEIVRTGLPQHAVLQSIRRAHQTGDIRDLRILEHGIPEMCVRIHKSRQDDAVRQRIHTPRLLADISDHAIPDADVALDRIKVLTAEDASREQVFIYRHIH</sequence>
<gene>
    <name evidence="1" type="ORF">BADFEEBK_00005</name>
</gene>
<dbReference type="EMBL" id="MT630811">
    <property type="protein sequence ID" value="QNO43335.1"/>
    <property type="molecule type" value="Genomic_DNA"/>
</dbReference>
<protein>
    <submittedName>
        <fullName evidence="1">Uncharacterized protein</fullName>
    </submittedName>
</protein>
<proteinExistence type="predicted"/>
<evidence type="ECO:0000313" key="1">
    <source>
        <dbReference type="EMBL" id="QNO43335.1"/>
    </source>
</evidence>
<name>A0A7G9Y5Q1_9EURY</name>
<reference evidence="1" key="1">
    <citation type="submission" date="2020-06" db="EMBL/GenBank/DDBJ databases">
        <title>Unique genomic features of the anaerobic methanotrophic archaea.</title>
        <authorList>
            <person name="Chadwick G.L."/>
            <person name="Skennerton C.T."/>
            <person name="Laso-Perez R."/>
            <person name="Leu A.O."/>
            <person name="Speth D.R."/>
            <person name="Yu H."/>
            <person name="Morgan-Lang C."/>
            <person name="Hatzenpichler R."/>
            <person name="Goudeau D."/>
            <person name="Malmstrom R."/>
            <person name="Brazelton W.J."/>
            <person name="Woyke T."/>
            <person name="Hallam S.J."/>
            <person name="Tyson G.W."/>
            <person name="Wegener G."/>
            <person name="Boetius A."/>
            <person name="Orphan V."/>
        </authorList>
    </citation>
    <scope>NUCLEOTIDE SEQUENCE</scope>
</reference>
<dbReference type="AlphaFoldDB" id="A0A7G9Y5Q1"/>
<accession>A0A7G9Y5Q1</accession>
<organism evidence="1">
    <name type="scientific">Candidatus Methanogaster sp. ANME-2c ERB4</name>
    <dbReference type="NCBI Taxonomy" id="2759911"/>
    <lineage>
        <taxon>Archaea</taxon>
        <taxon>Methanobacteriati</taxon>
        <taxon>Methanobacteriota</taxon>
        <taxon>Stenosarchaea group</taxon>
        <taxon>Methanomicrobia</taxon>
        <taxon>Methanosarcinales</taxon>
        <taxon>ANME-2 cluster</taxon>
        <taxon>Candidatus Methanogasteraceae</taxon>
        <taxon>Candidatus Methanogaster</taxon>
    </lineage>
</organism>